<dbReference type="Pfam" id="PF20151">
    <property type="entry name" value="DUF6533"/>
    <property type="match status" value="1"/>
</dbReference>
<accession>A0A0W0FSL9</accession>
<evidence type="ECO:0000313" key="4">
    <source>
        <dbReference type="Proteomes" id="UP000054988"/>
    </source>
</evidence>
<evidence type="ECO:0000259" key="2">
    <source>
        <dbReference type="Pfam" id="PF20151"/>
    </source>
</evidence>
<reference evidence="3 4" key="1">
    <citation type="submission" date="2015-12" db="EMBL/GenBank/DDBJ databases">
        <title>Draft genome sequence of Moniliophthora roreri, the causal agent of frosty pod rot of cacao.</title>
        <authorList>
            <person name="Aime M.C."/>
            <person name="Diaz-Valderrama J.R."/>
            <person name="Kijpornyongpan T."/>
            <person name="Phillips-Mora W."/>
        </authorList>
    </citation>
    <scope>NUCLEOTIDE SEQUENCE [LARGE SCALE GENOMIC DNA]</scope>
    <source>
        <strain evidence="3 4">MCA 2952</strain>
    </source>
</reference>
<evidence type="ECO:0000256" key="1">
    <source>
        <dbReference type="SAM" id="Phobius"/>
    </source>
</evidence>
<sequence length="327" mass="36855">MSMPSMSAITDAAFKFQIVSYFHVISVALLFYDYILTISMEINYVWTSPFNAMKVLFVLQRYMPFFDTAGLVLLRQFAPNPGDRTCLVYYMTSGCEYTDAFSFGSTISHLANRDVFREHGVFRKFILAARAWAVSGRQKFFTVLLPAFFVVCWLPSIVIQHLFYKGVRFGQSPIPHLDDVGCFVIAADSYSWICWVLLMVYEAGQSSHSDGNLLREEPGGRSALSKIVYRDGILYFVYLFGLSLTNVVVILTAPGILIDLLGPLERVMYSVLTSRVILHIREHADSRRQAEEVVALYPSQPPLVSSALYTQQLQEGVLVSQLPDAEG</sequence>
<organism evidence="3 4">
    <name type="scientific">Moniliophthora roreri</name>
    <name type="common">Frosty pod rot fungus</name>
    <name type="synonym">Monilia roreri</name>
    <dbReference type="NCBI Taxonomy" id="221103"/>
    <lineage>
        <taxon>Eukaryota</taxon>
        <taxon>Fungi</taxon>
        <taxon>Dikarya</taxon>
        <taxon>Basidiomycota</taxon>
        <taxon>Agaricomycotina</taxon>
        <taxon>Agaricomycetes</taxon>
        <taxon>Agaricomycetidae</taxon>
        <taxon>Agaricales</taxon>
        <taxon>Marasmiineae</taxon>
        <taxon>Marasmiaceae</taxon>
        <taxon>Moniliophthora</taxon>
    </lineage>
</organism>
<comment type="caution">
    <text evidence="3">The sequence shown here is derived from an EMBL/GenBank/DDBJ whole genome shotgun (WGS) entry which is preliminary data.</text>
</comment>
<feature type="transmembrane region" description="Helical" evidence="1">
    <location>
        <begin position="183"/>
        <end position="201"/>
    </location>
</feature>
<protein>
    <recommendedName>
        <fullName evidence="2">DUF6533 domain-containing protein</fullName>
    </recommendedName>
</protein>
<keyword evidence="1" id="KW-0472">Membrane</keyword>
<feature type="transmembrane region" description="Helical" evidence="1">
    <location>
        <begin position="12"/>
        <end position="35"/>
    </location>
</feature>
<feature type="transmembrane region" description="Helical" evidence="1">
    <location>
        <begin position="233"/>
        <end position="258"/>
    </location>
</feature>
<evidence type="ECO:0000313" key="3">
    <source>
        <dbReference type="EMBL" id="KTB39323.1"/>
    </source>
</evidence>
<proteinExistence type="predicted"/>
<feature type="domain" description="DUF6533" evidence="2">
    <location>
        <begin position="21"/>
        <end position="66"/>
    </location>
</feature>
<dbReference type="EMBL" id="LATX01001689">
    <property type="protein sequence ID" value="KTB39323.1"/>
    <property type="molecule type" value="Genomic_DNA"/>
</dbReference>
<dbReference type="InterPro" id="IPR045340">
    <property type="entry name" value="DUF6533"/>
</dbReference>
<name>A0A0W0FSL9_MONRR</name>
<dbReference type="Proteomes" id="UP000054988">
    <property type="component" value="Unassembled WGS sequence"/>
</dbReference>
<keyword evidence="1" id="KW-0812">Transmembrane</keyword>
<keyword evidence="1" id="KW-1133">Transmembrane helix</keyword>
<feature type="transmembrane region" description="Helical" evidence="1">
    <location>
        <begin position="55"/>
        <end position="74"/>
    </location>
</feature>
<dbReference type="AlphaFoldDB" id="A0A0W0FSL9"/>
<gene>
    <name evidence="3" type="ORF">WG66_8123</name>
</gene>
<feature type="transmembrane region" description="Helical" evidence="1">
    <location>
        <begin position="140"/>
        <end position="163"/>
    </location>
</feature>